<sequence>MLHPTTASVEQFHAQVKPFDNDPNVVAILSAYPNTLHAYETLVYPKAKDKTVDYVIRHYETIFKRTPRHMQKMFTEPLNKIRVPL</sequence>
<reference evidence="1" key="1">
    <citation type="journal article" date="2020" name="Nature">
        <title>Giant virus diversity and host interactions through global metagenomics.</title>
        <authorList>
            <person name="Schulz F."/>
            <person name="Roux S."/>
            <person name="Paez-Espino D."/>
            <person name="Jungbluth S."/>
            <person name="Walsh D.A."/>
            <person name="Denef V.J."/>
            <person name="McMahon K.D."/>
            <person name="Konstantinidis K.T."/>
            <person name="Eloe-Fadrosh E.A."/>
            <person name="Kyrpides N.C."/>
            <person name="Woyke T."/>
        </authorList>
    </citation>
    <scope>NUCLEOTIDE SEQUENCE</scope>
    <source>
        <strain evidence="1">GVMAG-S-1035124-57</strain>
    </source>
</reference>
<evidence type="ECO:0000313" key="1">
    <source>
        <dbReference type="EMBL" id="QHU36245.1"/>
    </source>
</evidence>
<dbReference type="EMBL" id="MN740633">
    <property type="protein sequence ID" value="QHU36245.1"/>
    <property type="molecule type" value="Genomic_DNA"/>
</dbReference>
<accession>A0A6C0M1S9</accession>
<dbReference type="AlphaFoldDB" id="A0A6C0M1S9"/>
<protein>
    <submittedName>
        <fullName evidence="1">Uncharacterized protein</fullName>
    </submittedName>
</protein>
<organism evidence="1">
    <name type="scientific">viral metagenome</name>
    <dbReference type="NCBI Taxonomy" id="1070528"/>
    <lineage>
        <taxon>unclassified sequences</taxon>
        <taxon>metagenomes</taxon>
        <taxon>organismal metagenomes</taxon>
    </lineage>
</organism>
<proteinExistence type="predicted"/>
<name>A0A6C0M1S9_9ZZZZ</name>